<evidence type="ECO:0000256" key="4">
    <source>
        <dbReference type="ARBA" id="ARBA00022989"/>
    </source>
</evidence>
<evidence type="ECO:0000256" key="6">
    <source>
        <dbReference type="SAM" id="Phobius"/>
    </source>
</evidence>
<evidence type="ECO:0000256" key="3">
    <source>
        <dbReference type="ARBA" id="ARBA00022692"/>
    </source>
</evidence>
<evidence type="ECO:0000313" key="9">
    <source>
        <dbReference type="Proteomes" id="UP000597444"/>
    </source>
</evidence>
<keyword evidence="3 6" id="KW-0812">Transmembrane</keyword>
<evidence type="ECO:0000313" key="8">
    <source>
        <dbReference type="EMBL" id="GHO96857.1"/>
    </source>
</evidence>
<accession>A0A8J3N774</accession>
<keyword evidence="9" id="KW-1185">Reference proteome</keyword>
<reference evidence="8" key="1">
    <citation type="submission" date="2020-10" db="EMBL/GenBank/DDBJ databases">
        <title>Taxonomic study of unclassified bacteria belonging to the class Ktedonobacteria.</title>
        <authorList>
            <person name="Yabe S."/>
            <person name="Wang C.M."/>
            <person name="Zheng Y."/>
            <person name="Sakai Y."/>
            <person name="Cavaletti L."/>
            <person name="Monciardini P."/>
            <person name="Donadio S."/>
        </authorList>
    </citation>
    <scope>NUCLEOTIDE SEQUENCE</scope>
    <source>
        <strain evidence="8">ID150040</strain>
    </source>
</reference>
<dbReference type="Pfam" id="PF02743">
    <property type="entry name" value="dCache_1"/>
    <property type="match status" value="1"/>
</dbReference>
<keyword evidence="2" id="KW-1003">Cell membrane</keyword>
<dbReference type="InterPro" id="IPR033479">
    <property type="entry name" value="dCache_1"/>
</dbReference>
<dbReference type="AlphaFoldDB" id="A0A8J3N774"/>
<evidence type="ECO:0000256" key="5">
    <source>
        <dbReference type="ARBA" id="ARBA00023136"/>
    </source>
</evidence>
<keyword evidence="4 6" id="KW-1133">Transmembrane helix</keyword>
<proteinExistence type="predicted"/>
<evidence type="ECO:0000259" key="7">
    <source>
        <dbReference type="Pfam" id="PF02743"/>
    </source>
</evidence>
<keyword evidence="5 6" id="KW-0472">Membrane</keyword>
<comment type="caution">
    <text evidence="8">The sequence shown here is derived from an EMBL/GenBank/DDBJ whole genome shotgun (WGS) entry which is preliminary data.</text>
</comment>
<name>A0A8J3N774_9CHLR</name>
<evidence type="ECO:0000256" key="1">
    <source>
        <dbReference type="ARBA" id="ARBA00004651"/>
    </source>
</evidence>
<dbReference type="GO" id="GO:0005886">
    <property type="term" value="C:plasma membrane"/>
    <property type="evidence" value="ECO:0007669"/>
    <property type="project" value="UniProtKB-SubCell"/>
</dbReference>
<dbReference type="Proteomes" id="UP000597444">
    <property type="component" value="Unassembled WGS sequence"/>
</dbReference>
<dbReference type="Gene3D" id="3.30.450.20">
    <property type="entry name" value="PAS domain"/>
    <property type="match status" value="1"/>
</dbReference>
<feature type="transmembrane region" description="Helical" evidence="6">
    <location>
        <begin position="364"/>
        <end position="384"/>
    </location>
</feature>
<evidence type="ECO:0000256" key="2">
    <source>
        <dbReference type="ARBA" id="ARBA00022475"/>
    </source>
</evidence>
<protein>
    <recommendedName>
        <fullName evidence="7">Cache domain-containing protein</fullName>
    </recommendedName>
</protein>
<dbReference type="RefSeq" id="WP_220207450.1">
    <property type="nucleotide sequence ID" value="NZ_BNJK01000001.1"/>
</dbReference>
<comment type="subcellular location">
    <subcellularLocation>
        <location evidence="1">Cell membrane</location>
        <topology evidence="1">Multi-pass membrane protein</topology>
    </subcellularLocation>
</comment>
<feature type="domain" description="Cache" evidence="7">
    <location>
        <begin position="64"/>
        <end position="286"/>
    </location>
</feature>
<dbReference type="EMBL" id="BNJK01000001">
    <property type="protein sequence ID" value="GHO96857.1"/>
    <property type="molecule type" value="Genomic_DNA"/>
</dbReference>
<sequence>MMSVEEMELLRRDQQALASSSSPRTGRRRRQLSLAIRVSLGLVLAAILPLLIMVGFSEYQSRPALINQANTAMESDAKTRVQLIDTYFNERKLDTETLAQITSVQQFLAAPPAPASAFYQDLALHASYALVAGIFRDKNYASWQLFDPKGQTRLYYPQNVPPRPRGQYLIPPDYLTKVLSLKNGDAFISSVYYTPATQKASVDIYSPIFTPASMSGTKQAPTHLGFIRATLNLDYIWNIVDTDQGSNGKGSYAFILDEDGIRIADTDPARRFQAITTLPDVTQQLIQRTARFGSTTAPVPVLSDPELARQMDTDISLTTFQDQPAGQHENFQVVQHATSTVPWKYLVLSPVSTVTAIADQQQQVTILVAAAMALLTALIGLIVGRNITRPILTSVNYVRDNSQAMSTLATMQRDAASEQMWVVDSSQVGLQSIQYYTDAIRIAAHELTELGITLSQRWNYADISQVHQALDHIVSSARYIENASQYQHASNEKLSTALKVATQVTEQLVAGATSATDAAAQLEDVVTQLRSVVGK</sequence>
<organism evidence="8 9">
    <name type="scientific">Reticulibacter mediterranei</name>
    <dbReference type="NCBI Taxonomy" id="2778369"/>
    <lineage>
        <taxon>Bacteria</taxon>
        <taxon>Bacillati</taxon>
        <taxon>Chloroflexota</taxon>
        <taxon>Ktedonobacteria</taxon>
        <taxon>Ktedonobacterales</taxon>
        <taxon>Reticulibacteraceae</taxon>
        <taxon>Reticulibacter</taxon>
    </lineage>
</organism>
<feature type="transmembrane region" description="Helical" evidence="6">
    <location>
        <begin position="34"/>
        <end position="56"/>
    </location>
</feature>
<gene>
    <name evidence="8" type="ORF">KSF_069050</name>
</gene>